<feature type="region of interest" description="Disordered" evidence="1">
    <location>
        <begin position="14"/>
        <end position="57"/>
    </location>
</feature>
<feature type="compositionally biased region" description="Pro residues" evidence="1">
    <location>
        <begin position="42"/>
        <end position="53"/>
    </location>
</feature>
<dbReference type="AlphaFoldDB" id="A0A7S3QZ55"/>
<proteinExistence type="predicted"/>
<feature type="compositionally biased region" description="Pro residues" evidence="1">
    <location>
        <begin position="21"/>
        <end position="35"/>
    </location>
</feature>
<sequence>MGPLSLWKWKKFRTPQVESPLPSPSPFPSPFPPPAQTVNPPTVSPPPPTPPALTPVEDQECTGAANKALTATLRFSKAVNTTELAKRLQKNFGAFLGLANGLECEVQVTVVDQEDGGIAPSEQHTTYRASADLGSKTPGSAVVRAREGVKAIADKGGEEFKAIFVDRNVDSETEPLTALDGTSVTVEATMPDPTTIEGCSAEPSKVIGATIQLVGPALTDADLAQELDQDPDGLQAKERELEERLQRVLDSLENVVFDCPPTFEFTVGIVSESRRSMLSGSIQGLTKVKGRTLAGLRRCLLQTDAGKLTIDMGDDASSDEVSAARDAVRGANFMSAITDFQINGKTFYITASVDEGDVSTDDDDDAKVLGPAIAIPVFFFLVAMGILAVFVVRCNRKGRRFTIQAHPEQV</sequence>
<evidence type="ECO:0000256" key="2">
    <source>
        <dbReference type="SAM" id="Phobius"/>
    </source>
</evidence>
<keyword evidence="2" id="KW-0472">Membrane</keyword>
<keyword evidence="2" id="KW-0812">Transmembrane</keyword>
<gene>
    <name evidence="3" type="ORF">DTER00134_LOCUS12052</name>
</gene>
<reference evidence="3" key="1">
    <citation type="submission" date="2021-01" db="EMBL/GenBank/DDBJ databases">
        <authorList>
            <person name="Corre E."/>
            <person name="Pelletier E."/>
            <person name="Niang G."/>
            <person name="Scheremetjew M."/>
            <person name="Finn R."/>
            <person name="Kale V."/>
            <person name="Holt S."/>
            <person name="Cochrane G."/>
            <person name="Meng A."/>
            <person name="Brown T."/>
            <person name="Cohen L."/>
        </authorList>
    </citation>
    <scope>NUCLEOTIDE SEQUENCE</scope>
    <source>
        <strain evidence="3">CCMP1320</strain>
    </source>
</reference>
<dbReference type="EMBL" id="HBIP01020294">
    <property type="protein sequence ID" value="CAE0496979.1"/>
    <property type="molecule type" value="Transcribed_RNA"/>
</dbReference>
<evidence type="ECO:0000256" key="1">
    <source>
        <dbReference type="SAM" id="MobiDB-lite"/>
    </source>
</evidence>
<keyword evidence="2" id="KW-1133">Transmembrane helix</keyword>
<protein>
    <submittedName>
        <fullName evidence="3">Uncharacterized protein</fullName>
    </submittedName>
</protein>
<feature type="transmembrane region" description="Helical" evidence="2">
    <location>
        <begin position="368"/>
        <end position="392"/>
    </location>
</feature>
<name>A0A7S3QZ55_DUNTE</name>
<organism evidence="3">
    <name type="scientific">Dunaliella tertiolecta</name>
    <name type="common">Green alga</name>
    <dbReference type="NCBI Taxonomy" id="3047"/>
    <lineage>
        <taxon>Eukaryota</taxon>
        <taxon>Viridiplantae</taxon>
        <taxon>Chlorophyta</taxon>
        <taxon>core chlorophytes</taxon>
        <taxon>Chlorophyceae</taxon>
        <taxon>CS clade</taxon>
        <taxon>Chlamydomonadales</taxon>
        <taxon>Dunaliellaceae</taxon>
        <taxon>Dunaliella</taxon>
    </lineage>
</organism>
<accession>A0A7S3QZ55</accession>
<evidence type="ECO:0000313" key="3">
    <source>
        <dbReference type="EMBL" id="CAE0496979.1"/>
    </source>
</evidence>